<keyword evidence="4" id="KW-1185">Reference proteome</keyword>
<dbReference type="InterPro" id="IPR050272">
    <property type="entry name" value="Isochorismatase-like_hydrls"/>
</dbReference>
<evidence type="ECO:0000313" key="4">
    <source>
        <dbReference type="Proteomes" id="UP001236014"/>
    </source>
</evidence>
<dbReference type="EMBL" id="CP127294">
    <property type="protein sequence ID" value="WIX75854.1"/>
    <property type="molecule type" value="Genomic_DNA"/>
</dbReference>
<gene>
    <name evidence="3" type="ORF">QRX50_30790</name>
</gene>
<dbReference type="PANTHER" id="PTHR43540">
    <property type="entry name" value="PEROXYUREIDOACRYLATE/UREIDOACRYLATE AMIDOHYDROLASE-RELATED"/>
    <property type="match status" value="1"/>
</dbReference>
<evidence type="ECO:0000313" key="3">
    <source>
        <dbReference type="EMBL" id="WIX75854.1"/>
    </source>
</evidence>
<dbReference type="InterPro" id="IPR000868">
    <property type="entry name" value="Isochorismatase-like_dom"/>
</dbReference>
<reference evidence="3 4" key="1">
    <citation type="submission" date="2023-06" db="EMBL/GenBank/DDBJ databases">
        <authorList>
            <person name="Oyuntsetseg B."/>
            <person name="Kim S.B."/>
        </authorList>
    </citation>
    <scope>NUCLEOTIDE SEQUENCE [LARGE SCALE GENOMIC DNA]</scope>
    <source>
        <strain evidence="3 4">2-15</strain>
    </source>
</reference>
<dbReference type="GO" id="GO:0016787">
    <property type="term" value="F:hydrolase activity"/>
    <property type="evidence" value="ECO:0007669"/>
    <property type="project" value="UniProtKB-KW"/>
</dbReference>
<feature type="domain" description="Isochorismatase-like" evidence="2">
    <location>
        <begin position="80"/>
        <end position="228"/>
    </location>
</feature>
<evidence type="ECO:0000259" key="2">
    <source>
        <dbReference type="Pfam" id="PF00857"/>
    </source>
</evidence>
<evidence type="ECO:0000256" key="1">
    <source>
        <dbReference type="ARBA" id="ARBA00022801"/>
    </source>
</evidence>
<protein>
    <submittedName>
        <fullName evidence="3">Isochorismatase family protein</fullName>
    </submittedName>
</protein>
<dbReference type="Pfam" id="PF00857">
    <property type="entry name" value="Isochorismatase"/>
    <property type="match status" value="1"/>
</dbReference>
<dbReference type="InterPro" id="IPR036380">
    <property type="entry name" value="Isochorismatase-like_sf"/>
</dbReference>
<keyword evidence="1" id="KW-0378">Hydrolase</keyword>
<dbReference type="RefSeq" id="WP_285966616.1">
    <property type="nucleotide sequence ID" value="NZ_CP127294.1"/>
</dbReference>
<sequence>MTVPKTADAVFEDGWAPYLTERDRAVLSATSWAKQAPFGLGSRPLVVAVDLYYAALGLPRAGIVESVADWPSSCGDAGWEVVDRTAPFLRAARDAGVRVAYFHATPPEYGRWNRKPAPALAPKPRAVDGNAIVAEVAPADGDIVLQKIGPSCFFETPLDTILRAGGYDTLLVVGEATSGCVRSTVVDACSRGYRVGVVGDLCFDRFEASHWVSLFDLNQKYADVITARAATEYFQADTRRGAA</sequence>
<proteinExistence type="predicted"/>
<dbReference type="AlphaFoldDB" id="A0A9Y2I9M2"/>
<dbReference type="KEGG" id="acab:QRX50_30790"/>
<accession>A0A9Y2I9M2</accession>
<dbReference type="Gene3D" id="3.40.50.850">
    <property type="entry name" value="Isochorismatase-like"/>
    <property type="match status" value="1"/>
</dbReference>
<organism evidence="3 4">
    <name type="scientific">Amycolatopsis carbonis</name>
    <dbReference type="NCBI Taxonomy" id="715471"/>
    <lineage>
        <taxon>Bacteria</taxon>
        <taxon>Bacillati</taxon>
        <taxon>Actinomycetota</taxon>
        <taxon>Actinomycetes</taxon>
        <taxon>Pseudonocardiales</taxon>
        <taxon>Pseudonocardiaceae</taxon>
        <taxon>Amycolatopsis</taxon>
    </lineage>
</organism>
<dbReference type="PANTHER" id="PTHR43540:SF1">
    <property type="entry name" value="ISOCHORISMATASE HYDROLASE"/>
    <property type="match status" value="1"/>
</dbReference>
<dbReference type="Proteomes" id="UP001236014">
    <property type="component" value="Chromosome"/>
</dbReference>
<dbReference type="SUPFAM" id="SSF52499">
    <property type="entry name" value="Isochorismatase-like hydrolases"/>
    <property type="match status" value="1"/>
</dbReference>
<name>A0A9Y2I9M2_9PSEU</name>